<dbReference type="EMBL" id="FOAS01000001">
    <property type="protein sequence ID" value="SEK26457.1"/>
    <property type="molecule type" value="Genomic_DNA"/>
</dbReference>
<dbReference type="STRING" id="1429083.GCA_001885685_02307"/>
<gene>
    <name evidence="2" type="ORF">SAMN05216214_101255</name>
</gene>
<accession>A0A1H7FMJ8</accession>
<proteinExistence type="predicted"/>
<organism evidence="2 3">
    <name type="scientific">Atopomonas hussainii</name>
    <dbReference type="NCBI Taxonomy" id="1429083"/>
    <lineage>
        <taxon>Bacteria</taxon>
        <taxon>Pseudomonadati</taxon>
        <taxon>Pseudomonadota</taxon>
        <taxon>Gammaproteobacteria</taxon>
        <taxon>Pseudomonadales</taxon>
        <taxon>Pseudomonadaceae</taxon>
        <taxon>Atopomonas</taxon>
    </lineage>
</organism>
<name>A0A1H7FMJ8_9GAMM</name>
<dbReference type="NCBIfam" id="NF041384">
    <property type="entry name" value="YHS_seleno_dom"/>
    <property type="match status" value="1"/>
</dbReference>
<keyword evidence="1" id="KW-0732">Signal</keyword>
<evidence type="ECO:0000313" key="2">
    <source>
        <dbReference type="EMBL" id="SEK26457.1"/>
    </source>
</evidence>
<dbReference type="AlphaFoldDB" id="A0A1H7FMJ8"/>
<feature type="signal peptide" evidence="1">
    <location>
        <begin position="1"/>
        <end position="19"/>
    </location>
</feature>
<reference evidence="2 3" key="1">
    <citation type="submission" date="2016-10" db="EMBL/GenBank/DDBJ databases">
        <authorList>
            <person name="de Groot N.N."/>
        </authorList>
    </citation>
    <scope>NUCLEOTIDE SEQUENCE [LARGE SCALE GENOMIC DNA]</scope>
    <source>
        <strain evidence="2 3">JCM 19513</strain>
    </source>
</reference>
<keyword evidence="3" id="KW-1185">Reference proteome</keyword>
<dbReference type="RefSeq" id="WP_074864291.1">
    <property type="nucleotide sequence ID" value="NZ_FOAS01000001.1"/>
</dbReference>
<sequence>MRTLLAGLCALMMSFPLWAATAPVYSHDGKTALKGFDVVAYYSLPAGANALKGKPDIEYQWQGLTWYFANAANRQAFVANPAAYAPQYGGYCAFAVAHGFTTSPRVNSWKVVDGKLYLNNNPSSFKLWEKDQSNKIAQANQNWPAVLHK</sequence>
<evidence type="ECO:0000256" key="1">
    <source>
        <dbReference type="SAM" id="SignalP"/>
    </source>
</evidence>
<evidence type="ECO:0008006" key="4">
    <source>
        <dbReference type="Google" id="ProtNLM"/>
    </source>
</evidence>
<dbReference type="Proteomes" id="UP000185766">
    <property type="component" value="Unassembled WGS sequence"/>
</dbReference>
<feature type="chain" id="PRO_5010296604" description="YHS domain protein" evidence="1">
    <location>
        <begin position="20"/>
        <end position="149"/>
    </location>
</feature>
<evidence type="ECO:0000313" key="3">
    <source>
        <dbReference type="Proteomes" id="UP000185766"/>
    </source>
</evidence>
<protein>
    <recommendedName>
        <fullName evidence="4">YHS domain protein</fullName>
    </recommendedName>
</protein>